<protein>
    <recommendedName>
        <fullName evidence="2">Protein kinase domain-containing protein</fullName>
    </recommendedName>
</protein>
<keyword evidence="4" id="KW-1185">Reference proteome</keyword>
<dbReference type="SUPFAM" id="SSF56112">
    <property type="entry name" value="Protein kinase-like (PK-like)"/>
    <property type="match status" value="1"/>
</dbReference>
<dbReference type="Pfam" id="PF17667">
    <property type="entry name" value="Pkinase_fungal"/>
    <property type="match status" value="1"/>
</dbReference>
<proteinExistence type="predicted"/>
<dbReference type="PROSITE" id="PS50011">
    <property type="entry name" value="PROTEIN_KINASE_DOM"/>
    <property type="match status" value="1"/>
</dbReference>
<dbReference type="PROSITE" id="PS00109">
    <property type="entry name" value="PROTEIN_KINASE_TYR"/>
    <property type="match status" value="1"/>
</dbReference>
<feature type="region of interest" description="Disordered" evidence="1">
    <location>
        <begin position="145"/>
        <end position="247"/>
    </location>
</feature>
<feature type="non-terminal residue" evidence="3">
    <location>
        <position position="1"/>
    </location>
</feature>
<dbReference type="InterPro" id="IPR008266">
    <property type="entry name" value="Tyr_kinase_AS"/>
</dbReference>
<feature type="non-terminal residue" evidence="3">
    <location>
        <position position="672"/>
    </location>
</feature>
<organism evidence="3 4">
    <name type="scientific">Paxillus involutus ATCC 200175</name>
    <dbReference type="NCBI Taxonomy" id="664439"/>
    <lineage>
        <taxon>Eukaryota</taxon>
        <taxon>Fungi</taxon>
        <taxon>Dikarya</taxon>
        <taxon>Basidiomycota</taxon>
        <taxon>Agaricomycotina</taxon>
        <taxon>Agaricomycetes</taxon>
        <taxon>Agaricomycetidae</taxon>
        <taxon>Boletales</taxon>
        <taxon>Paxilineae</taxon>
        <taxon>Paxillaceae</taxon>
        <taxon>Paxillus</taxon>
    </lineage>
</organism>
<dbReference type="GO" id="GO:0004672">
    <property type="term" value="F:protein kinase activity"/>
    <property type="evidence" value="ECO:0007669"/>
    <property type="project" value="InterPro"/>
</dbReference>
<dbReference type="PANTHER" id="PTHR38248">
    <property type="entry name" value="FUNK1 6"/>
    <property type="match status" value="1"/>
</dbReference>
<accession>A0A0C9TFW5</accession>
<dbReference type="Gene3D" id="1.10.510.10">
    <property type="entry name" value="Transferase(Phosphotransferase) domain 1"/>
    <property type="match status" value="1"/>
</dbReference>
<feature type="compositionally biased region" description="Polar residues" evidence="1">
    <location>
        <begin position="175"/>
        <end position="203"/>
    </location>
</feature>
<feature type="domain" description="Protein kinase" evidence="2">
    <location>
        <begin position="257"/>
        <end position="600"/>
    </location>
</feature>
<evidence type="ECO:0000313" key="4">
    <source>
        <dbReference type="Proteomes" id="UP000053647"/>
    </source>
</evidence>
<evidence type="ECO:0000313" key="3">
    <source>
        <dbReference type="EMBL" id="KIJ09738.1"/>
    </source>
</evidence>
<feature type="compositionally biased region" description="Low complexity" evidence="1">
    <location>
        <begin position="209"/>
        <end position="225"/>
    </location>
</feature>
<dbReference type="InterPro" id="IPR000719">
    <property type="entry name" value="Prot_kinase_dom"/>
</dbReference>
<dbReference type="AlphaFoldDB" id="A0A0C9TFW5"/>
<dbReference type="InterPro" id="IPR011009">
    <property type="entry name" value="Kinase-like_dom_sf"/>
</dbReference>
<dbReference type="GO" id="GO:0005524">
    <property type="term" value="F:ATP binding"/>
    <property type="evidence" value="ECO:0007669"/>
    <property type="project" value="InterPro"/>
</dbReference>
<dbReference type="OrthoDB" id="2994997at2759"/>
<dbReference type="PANTHER" id="PTHR38248:SF2">
    <property type="entry name" value="FUNK1 11"/>
    <property type="match status" value="1"/>
</dbReference>
<reference evidence="3 4" key="1">
    <citation type="submission" date="2014-06" db="EMBL/GenBank/DDBJ databases">
        <authorList>
            <consortium name="DOE Joint Genome Institute"/>
            <person name="Kuo A."/>
            <person name="Kohler A."/>
            <person name="Nagy L.G."/>
            <person name="Floudas D."/>
            <person name="Copeland A."/>
            <person name="Barry K.W."/>
            <person name="Cichocki N."/>
            <person name="Veneault-Fourrey C."/>
            <person name="LaButti K."/>
            <person name="Lindquist E.A."/>
            <person name="Lipzen A."/>
            <person name="Lundell T."/>
            <person name="Morin E."/>
            <person name="Murat C."/>
            <person name="Sun H."/>
            <person name="Tunlid A."/>
            <person name="Henrissat B."/>
            <person name="Grigoriev I.V."/>
            <person name="Hibbett D.S."/>
            <person name="Martin F."/>
            <person name="Nordberg H.P."/>
            <person name="Cantor M.N."/>
            <person name="Hua S.X."/>
        </authorList>
    </citation>
    <scope>NUCLEOTIDE SEQUENCE [LARGE SCALE GENOMIC DNA]</scope>
    <source>
        <strain evidence="3 4">ATCC 200175</strain>
    </source>
</reference>
<dbReference type="Proteomes" id="UP000053647">
    <property type="component" value="Unassembled WGS sequence"/>
</dbReference>
<evidence type="ECO:0000259" key="2">
    <source>
        <dbReference type="PROSITE" id="PS50011"/>
    </source>
</evidence>
<dbReference type="EMBL" id="KN819438">
    <property type="protein sequence ID" value="KIJ09738.1"/>
    <property type="molecule type" value="Genomic_DNA"/>
</dbReference>
<evidence type="ECO:0000256" key="1">
    <source>
        <dbReference type="SAM" id="MobiDB-lite"/>
    </source>
</evidence>
<name>A0A0C9TFW5_PAXIN</name>
<gene>
    <name evidence="3" type="ORF">PAXINDRAFT_172375</name>
</gene>
<sequence>APQDKYHGVPLSYEPDGEDMRPDFLVLPVEAFSPDFKTVYPKYVNFTALRAVGESKNKDFTSGLDQVHRYARGIRRAQPWVHFVVALTVTRSRLALVRGDGSGTERLELALSDGRGCIELIRILLGIALAEGDDLGQSSEVELETKERSCNVSKAKARPPPKAPPAEGHYRESKTTASSSQLYSIPGSLSTHDTSQPVLSSSGLAPHISDASVPSSAAVSSNSKRSYSEIDYGDDAEEDERKPSKKANRTEVPVVAFIPVAVYGRKCLGILFTASSIRGRGTAVFCVVDVEDESRLLALKTSWQDVARVGEQNEVLEKLEESRLEQNTLQQRNPHANLVVPFESFIASRKNETCTTLGAIRAFLDDQLPAFTVENRVLSVSLSELKRPVKYFWGVHDFVRGVRGALLGHRYLTSIGVLHRDISENNVVLARRPGEERGYLIDFDMAKLQEPEKRTVATVRTERETFFIRDADVARSSSPIPSDETKPIKALRTGTISYMSFNVLAGRRHTYFDDMESFLYVVFLFFFSYAGPLSKEELRDADTRGFVQPTGRGRFTHTRSWPNVLEMWSDGRKFYLIGQAKDSSLATRAGVTALLHHPQVKHCLLQNWASGLQAGISSLFLSLWTMFAESRIIPASHLPRTEVMHDQFIDVLDRWLEAFHDTEQEFSNCPFT</sequence>
<dbReference type="HOGENOM" id="CLU_014277_1_0_1"/>
<reference evidence="4" key="2">
    <citation type="submission" date="2015-01" db="EMBL/GenBank/DDBJ databases">
        <title>Evolutionary Origins and Diversification of the Mycorrhizal Mutualists.</title>
        <authorList>
            <consortium name="DOE Joint Genome Institute"/>
            <consortium name="Mycorrhizal Genomics Consortium"/>
            <person name="Kohler A."/>
            <person name="Kuo A."/>
            <person name="Nagy L.G."/>
            <person name="Floudas D."/>
            <person name="Copeland A."/>
            <person name="Barry K.W."/>
            <person name="Cichocki N."/>
            <person name="Veneault-Fourrey C."/>
            <person name="LaButti K."/>
            <person name="Lindquist E.A."/>
            <person name="Lipzen A."/>
            <person name="Lundell T."/>
            <person name="Morin E."/>
            <person name="Murat C."/>
            <person name="Riley R."/>
            <person name="Ohm R."/>
            <person name="Sun H."/>
            <person name="Tunlid A."/>
            <person name="Henrissat B."/>
            <person name="Grigoriev I.V."/>
            <person name="Hibbett D.S."/>
            <person name="Martin F."/>
        </authorList>
    </citation>
    <scope>NUCLEOTIDE SEQUENCE [LARGE SCALE GENOMIC DNA]</scope>
    <source>
        <strain evidence="4">ATCC 200175</strain>
    </source>
</reference>
<dbReference type="InterPro" id="IPR040976">
    <property type="entry name" value="Pkinase_fungal"/>
</dbReference>